<dbReference type="PATRIC" id="fig|1396.428.peg.5656"/>
<dbReference type="Proteomes" id="UP000035214">
    <property type="component" value="Unassembled WGS sequence"/>
</dbReference>
<name>A0A0G8ER97_BACCE</name>
<protein>
    <submittedName>
        <fullName evidence="2">Uncharacterized protein</fullName>
    </submittedName>
</protein>
<comment type="caution">
    <text evidence="2">The sequence shown here is derived from an EMBL/GenBank/DDBJ whole genome shotgun (WGS) entry which is preliminary data.</text>
</comment>
<dbReference type="EMBL" id="LCYI01000038">
    <property type="protein sequence ID" value="KLA26781.1"/>
    <property type="molecule type" value="Genomic_DNA"/>
</dbReference>
<evidence type="ECO:0000313" key="2">
    <source>
        <dbReference type="EMBL" id="KLA26781.1"/>
    </source>
</evidence>
<proteinExistence type="predicted"/>
<evidence type="ECO:0000313" key="3">
    <source>
        <dbReference type="Proteomes" id="UP000035214"/>
    </source>
</evidence>
<dbReference type="SUPFAM" id="SSF89260">
    <property type="entry name" value="Collagen-binding domain"/>
    <property type="match status" value="1"/>
</dbReference>
<feature type="chain" id="PRO_5002571676" evidence="1">
    <location>
        <begin position="25"/>
        <end position="142"/>
    </location>
</feature>
<feature type="signal peptide" evidence="1">
    <location>
        <begin position="1"/>
        <end position="24"/>
    </location>
</feature>
<gene>
    <name evidence="2" type="ORF">B4077_6014</name>
</gene>
<keyword evidence="1" id="KW-0732">Signal</keyword>
<evidence type="ECO:0000256" key="1">
    <source>
        <dbReference type="SAM" id="SignalP"/>
    </source>
</evidence>
<organism evidence="2 3">
    <name type="scientific">Bacillus cereus</name>
    <dbReference type="NCBI Taxonomy" id="1396"/>
    <lineage>
        <taxon>Bacteria</taxon>
        <taxon>Bacillati</taxon>
        <taxon>Bacillota</taxon>
        <taxon>Bacilli</taxon>
        <taxon>Bacillales</taxon>
        <taxon>Bacillaceae</taxon>
        <taxon>Bacillus</taxon>
        <taxon>Bacillus cereus group</taxon>
    </lineage>
</organism>
<dbReference type="AlphaFoldDB" id="A0A0G8ER97"/>
<dbReference type="RefSeq" id="WP_046955787.1">
    <property type="nucleotide sequence ID" value="NZ_LCYI01000038.1"/>
</dbReference>
<accession>A0A0G8ER97</accession>
<sequence length="142" mass="15403">MKKTLVISVMTLALTGMGASPSFASSKNVSATQDNILQSKAAIFASDGKIIGDYFPLEKGEVTKKLKHKKDANMRVSITNNSNGGVHWFLKNPNGTVYKEGDLAKGETYNNTFKLKKGTYQLRVVSDINGTGPIYIGARTLE</sequence>
<reference evidence="2 3" key="1">
    <citation type="submission" date="2015-04" db="EMBL/GenBank/DDBJ databases">
        <title>Draft Genome Sequences of Eight Spore-Forming Food Isolates of Bacillus cereus Genome sequencing.</title>
        <authorList>
            <person name="Krawcyk A.O."/>
            <person name="de Jong A."/>
            <person name="Eijlander R.T."/>
            <person name="Berendsen E.M."/>
            <person name="Holsappel S."/>
            <person name="Wells-Bennik M."/>
            <person name="Kuipers O.P."/>
        </authorList>
    </citation>
    <scope>NUCLEOTIDE SEQUENCE [LARGE SCALE GENOMIC DNA]</scope>
    <source>
        <strain evidence="2 3">B4077</strain>
    </source>
</reference>
<dbReference type="Gene3D" id="2.60.120.380">
    <property type="match status" value="1"/>
</dbReference>